<feature type="domain" description="Peptidase M24" evidence="8">
    <location>
        <begin position="11"/>
        <end position="240"/>
    </location>
</feature>
<dbReference type="SUPFAM" id="SSF55920">
    <property type="entry name" value="Creatinase/aminopeptidase"/>
    <property type="match status" value="1"/>
</dbReference>
<feature type="binding site" evidence="6">
    <location>
        <position position="106"/>
    </location>
    <ligand>
        <name>a divalent metal cation</name>
        <dbReference type="ChEBI" id="CHEBI:60240"/>
        <label>2</label>
        <note>catalytic</note>
    </ligand>
</feature>
<dbReference type="Gene3D" id="3.90.230.10">
    <property type="entry name" value="Creatinase/methionine aminopeptidase superfamily"/>
    <property type="match status" value="1"/>
</dbReference>
<protein>
    <recommendedName>
        <fullName evidence="6 7">Methionine aminopeptidase</fullName>
        <shortName evidence="6">MAP</shortName>
        <shortName evidence="6">MetAP</shortName>
        <ecNumber evidence="6 7">3.4.11.18</ecNumber>
    </recommendedName>
    <alternativeName>
        <fullName evidence="6">Peptidase M</fullName>
    </alternativeName>
</protein>
<comment type="cofactor">
    <cofactor evidence="6">
        <name>Co(2+)</name>
        <dbReference type="ChEBI" id="CHEBI:48828"/>
    </cofactor>
    <cofactor evidence="6">
        <name>Zn(2+)</name>
        <dbReference type="ChEBI" id="CHEBI:29105"/>
    </cofactor>
    <cofactor evidence="6">
        <name>Mn(2+)</name>
        <dbReference type="ChEBI" id="CHEBI:29035"/>
    </cofactor>
    <cofactor evidence="6">
        <name>Fe(2+)</name>
        <dbReference type="ChEBI" id="CHEBI:29033"/>
    </cofactor>
    <text evidence="6">Binds 2 divalent metal cations per subunit. Has a high-affinity and a low affinity metal-binding site. The true nature of the physiological cofactor is under debate. The enzyme is active with cobalt, zinc, manganese or divalent iron ions. Most likely, methionine aminopeptidases function as mononuclear Fe(2+)-metalloproteases under physiological conditions, and the catalytically relevant metal-binding site has been assigned to the histidine-containing high-affinity site.</text>
</comment>
<gene>
    <name evidence="6 9" type="primary">map</name>
    <name evidence="9" type="ORF">NA23_07015</name>
</gene>
<dbReference type="Proteomes" id="UP000093740">
    <property type="component" value="Chromosome"/>
</dbReference>
<evidence type="ECO:0000259" key="8">
    <source>
        <dbReference type="Pfam" id="PF00557"/>
    </source>
</evidence>
<keyword evidence="4 6" id="KW-0479">Metal-binding</keyword>
<evidence type="ECO:0000256" key="7">
    <source>
        <dbReference type="RuleBase" id="RU003653"/>
    </source>
</evidence>
<comment type="catalytic activity">
    <reaction evidence="6 7">
        <text>Release of N-terminal amino acids, preferentially methionine, from peptides and arylamides.</text>
        <dbReference type="EC" id="3.4.11.18"/>
    </reaction>
</comment>
<dbReference type="HAMAP" id="MF_01974">
    <property type="entry name" value="MetAP_1"/>
    <property type="match status" value="1"/>
</dbReference>
<evidence type="ECO:0000256" key="1">
    <source>
        <dbReference type="ARBA" id="ARBA00002521"/>
    </source>
</evidence>
<dbReference type="PANTHER" id="PTHR43330">
    <property type="entry name" value="METHIONINE AMINOPEPTIDASE"/>
    <property type="match status" value="1"/>
</dbReference>
<reference evidence="9 10" key="1">
    <citation type="journal article" date="2015" name="Stand. Genomic Sci.">
        <title>Genome sequence of a native-feather degrading extremely thermophilic Eubacterium, Fervidobacterium islandicum AW-1.</title>
        <authorList>
            <person name="Lee Y.J."/>
            <person name="Jeong H."/>
            <person name="Park G.S."/>
            <person name="Kwak Y."/>
            <person name="Lee S.J."/>
            <person name="Lee S.J."/>
            <person name="Park M.K."/>
            <person name="Kim J.Y."/>
            <person name="Kang H.K."/>
            <person name="Shin J.H."/>
            <person name="Lee D.W."/>
        </authorList>
    </citation>
    <scope>NUCLEOTIDE SEQUENCE [LARGE SCALE GENOMIC DNA]</scope>
    <source>
        <strain evidence="9 10">AW-1</strain>
    </source>
</reference>
<feature type="binding site" evidence="6">
    <location>
        <position position="77"/>
    </location>
    <ligand>
        <name>substrate</name>
    </ligand>
</feature>
<feature type="binding site" evidence="6">
    <location>
        <position position="106"/>
    </location>
    <ligand>
        <name>a divalent metal cation</name>
        <dbReference type="ChEBI" id="CHEBI:60240"/>
        <label>1</label>
    </ligand>
</feature>
<comment type="subunit">
    <text evidence="6">Monomer.</text>
</comment>
<keyword evidence="10" id="KW-1185">Reference proteome</keyword>
<evidence type="ECO:0000256" key="3">
    <source>
        <dbReference type="ARBA" id="ARBA00022670"/>
    </source>
</evidence>
<dbReference type="EMBL" id="CP014334">
    <property type="protein sequence ID" value="AMW33017.1"/>
    <property type="molecule type" value="Genomic_DNA"/>
</dbReference>
<evidence type="ECO:0000313" key="9">
    <source>
        <dbReference type="EMBL" id="AMW33017.1"/>
    </source>
</evidence>
<feature type="binding site" evidence="6">
    <location>
        <position position="95"/>
    </location>
    <ligand>
        <name>a divalent metal cation</name>
        <dbReference type="ChEBI" id="CHEBI:60240"/>
        <label>1</label>
    </ligand>
</feature>
<comment type="function">
    <text evidence="1 6">Removes the N-terminal methionine from nascent proteins. The N-terminal methionine is often cleaved when the second residue in the primary sequence is small and uncharged (Met-Ala-, Cys, Gly, Pro, Ser, Thr, or Val). Requires deformylation of the N(alpha)-formylated initiator methionine before it can be hydrolyzed.</text>
</comment>
<keyword evidence="3 6" id="KW-0645">Protease</keyword>
<dbReference type="InterPro" id="IPR036005">
    <property type="entry name" value="Creatinase/aminopeptidase-like"/>
</dbReference>
<dbReference type="PRINTS" id="PR00599">
    <property type="entry name" value="MAPEPTIDASE"/>
</dbReference>
<dbReference type="AlphaFoldDB" id="A0AAI8CM55"/>
<keyword evidence="5 6" id="KW-0378">Hydrolase</keyword>
<feature type="binding site" evidence="6">
    <location>
        <position position="202"/>
    </location>
    <ligand>
        <name>a divalent metal cation</name>
        <dbReference type="ChEBI" id="CHEBI:60240"/>
        <label>2</label>
        <note>catalytic</note>
    </ligand>
</feature>
<proteinExistence type="inferred from homology"/>
<sequence>MIRVKTKHEIEKMRIAGRAVAAVLEQAKRLAVEGATAYDIEIMAEKVIKEHRCKPAFKGYGGYPYITTVSVNEEVIHGFPLKSKVFKKGDIVSVDVGAIYEGYYGDGAATFIVGTTDEIGQKLVEVTKESLMRAIEVVKPGIRLGDVSYTIQSYVESNGFNVVRDFVGHGIGKQLHEDPQVPNYGKPGTGVILKAGMTLAIEPMVTEGGWHVVVLEDGWTVVTVDGKRSAHFEHSIVVTESGCEVLTTL</sequence>
<dbReference type="PANTHER" id="PTHR43330:SF27">
    <property type="entry name" value="METHIONINE AMINOPEPTIDASE"/>
    <property type="match status" value="1"/>
</dbReference>
<evidence type="ECO:0000256" key="4">
    <source>
        <dbReference type="ARBA" id="ARBA00022723"/>
    </source>
</evidence>
<evidence type="ECO:0000313" key="10">
    <source>
        <dbReference type="Proteomes" id="UP000093740"/>
    </source>
</evidence>
<dbReference type="GO" id="GO:0070006">
    <property type="term" value="F:metalloaminopeptidase activity"/>
    <property type="evidence" value="ECO:0007669"/>
    <property type="project" value="UniProtKB-UniRule"/>
</dbReference>
<comment type="similarity">
    <text evidence="6">Belongs to the peptidase M24A family. Methionine aminopeptidase type 1 subfamily.</text>
</comment>
<dbReference type="NCBIfam" id="TIGR00500">
    <property type="entry name" value="met_pdase_I"/>
    <property type="match status" value="1"/>
</dbReference>
<keyword evidence="2 6" id="KW-0031">Aminopeptidase</keyword>
<dbReference type="GO" id="GO:0046872">
    <property type="term" value="F:metal ion binding"/>
    <property type="evidence" value="ECO:0007669"/>
    <property type="project" value="UniProtKB-UniRule"/>
</dbReference>
<organism evidence="9 10">
    <name type="scientific">Fervidobacterium islandicum</name>
    <dbReference type="NCBI Taxonomy" id="2423"/>
    <lineage>
        <taxon>Bacteria</taxon>
        <taxon>Thermotogati</taxon>
        <taxon>Thermotogota</taxon>
        <taxon>Thermotogae</taxon>
        <taxon>Thermotogales</taxon>
        <taxon>Fervidobacteriaceae</taxon>
        <taxon>Fervidobacterium</taxon>
    </lineage>
</organism>
<evidence type="ECO:0000256" key="2">
    <source>
        <dbReference type="ARBA" id="ARBA00022438"/>
    </source>
</evidence>
<dbReference type="GO" id="GO:0005829">
    <property type="term" value="C:cytosol"/>
    <property type="evidence" value="ECO:0007669"/>
    <property type="project" value="TreeGrafter"/>
</dbReference>
<dbReference type="CDD" id="cd01086">
    <property type="entry name" value="MetAP1"/>
    <property type="match status" value="1"/>
</dbReference>
<dbReference type="EC" id="3.4.11.18" evidence="6 7"/>
<dbReference type="GO" id="GO:0004239">
    <property type="term" value="F:initiator methionyl aminopeptidase activity"/>
    <property type="evidence" value="ECO:0007669"/>
    <property type="project" value="UniProtKB-UniRule"/>
</dbReference>
<dbReference type="InterPro" id="IPR001714">
    <property type="entry name" value="Pept_M24_MAP"/>
</dbReference>
<feature type="binding site" evidence="6">
    <location>
        <position position="233"/>
    </location>
    <ligand>
        <name>a divalent metal cation</name>
        <dbReference type="ChEBI" id="CHEBI:60240"/>
        <label>1</label>
    </ligand>
</feature>
<dbReference type="KEGG" id="fia:NA23_07015"/>
<evidence type="ECO:0000256" key="5">
    <source>
        <dbReference type="ARBA" id="ARBA00022801"/>
    </source>
</evidence>
<feature type="binding site" evidence="6">
    <location>
        <position position="233"/>
    </location>
    <ligand>
        <name>a divalent metal cation</name>
        <dbReference type="ChEBI" id="CHEBI:60240"/>
        <label>2</label>
        <note>catalytic</note>
    </ligand>
</feature>
<name>A0AAI8CM55_FERIS</name>
<evidence type="ECO:0000256" key="6">
    <source>
        <dbReference type="HAMAP-Rule" id="MF_01974"/>
    </source>
</evidence>
<feature type="binding site" evidence="6">
    <location>
        <position position="169"/>
    </location>
    <ligand>
        <name>a divalent metal cation</name>
        <dbReference type="ChEBI" id="CHEBI:60240"/>
        <label>2</label>
        <note>catalytic</note>
    </ligand>
</feature>
<feature type="binding site" evidence="6">
    <location>
        <position position="176"/>
    </location>
    <ligand>
        <name>substrate</name>
    </ligand>
</feature>
<dbReference type="InterPro" id="IPR002467">
    <property type="entry name" value="Pept_M24A_MAP1"/>
</dbReference>
<dbReference type="InterPro" id="IPR000994">
    <property type="entry name" value="Pept_M24"/>
</dbReference>
<dbReference type="Pfam" id="PF00557">
    <property type="entry name" value="Peptidase_M24"/>
    <property type="match status" value="1"/>
</dbReference>
<accession>A0AAI8CM55</accession>
<dbReference type="GO" id="GO:0006508">
    <property type="term" value="P:proteolysis"/>
    <property type="evidence" value="ECO:0007669"/>
    <property type="project" value="UniProtKB-KW"/>
</dbReference>
<dbReference type="PROSITE" id="PS00680">
    <property type="entry name" value="MAP_1"/>
    <property type="match status" value="1"/>
</dbReference>
<dbReference type="RefSeq" id="WP_033192007.1">
    <property type="nucleotide sequence ID" value="NZ_CP014334.2"/>
</dbReference>